<dbReference type="PANTHER" id="PTHR34219">
    <property type="entry name" value="IRON-REGULATED INNER MEMBRANE PROTEIN-RELATED"/>
    <property type="match status" value="1"/>
</dbReference>
<keyword evidence="1" id="KW-1133">Transmembrane helix</keyword>
<evidence type="ECO:0000313" key="3">
    <source>
        <dbReference type="Proteomes" id="UP000251800"/>
    </source>
</evidence>
<feature type="transmembrane region" description="Helical" evidence="1">
    <location>
        <begin position="437"/>
        <end position="455"/>
    </location>
</feature>
<feature type="transmembrane region" description="Helical" evidence="1">
    <location>
        <begin position="500"/>
        <end position="522"/>
    </location>
</feature>
<dbReference type="InterPro" id="IPR005625">
    <property type="entry name" value="PepSY-ass_TM"/>
</dbReference>
<gene>
    <name evidence="2" type="ORF">DEH80_15385</name>
</gene>
<dbReference type="Proteomes" id="UP000251800">
    <property type="component" value="Unassembled WGS sequence"/>
</dbReference>
<feature type="transmembrane region" description="Helical" evidence="1">
    <location>
        <begin position="21"/>
        <end position="40"/>
    </location>
</feature>
<name>A0A383XQE1_9GAMM</name>
<dbReference type="OrthoDB" id="9776609at2"/>
<protein>
    <submittedName>
        <fullName evidence="2">PepSY domain-containing protein</fullName>
    </submittedName>
</protein>
<reference evidence="2 3" key="1">
    <citation type="submission" date="2018-05" db="EMBL/GenBank/DDBJ databases">
        <title>Abyssibacter profundi OUC007T gen. nov., sp. nov, a marine bacterium isolated from seawater of the Mariana Trench.</title>
        <authorList>
            <person name="Zhou S."/>
        </authorList>
    </citation>
    <scope>NUCLEOTIDE SEQUENCE [LARGE SCALE GENOMIC DNA]</scope>
    <source>
        <strain evidence="2 3">OUC007</strain>
    </source>
</reference>
<organism evidence="2 3">
    <name type="scientific">Abyssibacter profundi</name>
    <dbReference type="NCBI Taxonomy" id="2182787"/>
    <lineage>
        <taxon>Bacteria</taxon>
        <taxon>Pseudomonadati</taxon>
        <taxon>Pseudomonadota</taxon>
        <taxon>Gammaproteobacteria</taxon>
        <taxon>Chromatiales</taxon>
        <taxon>Oceanococcaceae</taxon>
        <taxon>Abyssibacter</taxon>
    </lineage>
</organism>
<keyword evidence="1" id="KW-0812">Transmembrane</keyword>
<dbReference type="AlphaFoldDB" id="A0A383XQE1"/>
<feature type="transmembrane region" description="Helical" evidence="1">
    <location>
        <begin position="213"/>
        <end position="236"/>
    </location>
</feature>
<evidence type="ECO:0000256" key="1">
    <source>
        <dbReference type="SAM" id="Phobius"/>
    </source>
</evidence>
<feature type="transmembrane region" description="Helical" evidence="1">
    <location>
        <begin position="405"/>
        <end position="425"/>
    </location>
</feature>
<feature type="transmembrane region" description="Helical" evidence="1">
    <location>
        <begin position="462"/>
        <end position="480"/>
    </location>
</feature>
<accession>A0A383XQE1</accession>
<dbReference type="EMBL" id="QEQK01000017">
    <property type="protein sequence ID" value="PWN54845.1"/>
    <property type="molecule type" value="Genomic_DNA"/>
</dbReference>
<evidence type="ECO:0000313" key="2">
    <source>
        <dbReference type="EMBL" id="PWN54845.1"/>
    </source>
</evidence>
<keyword evidence="3" id="KW-1185">Reference proteome</keyword>
<proteinExistence type="predicted"/>
<feature type="transmembrane region" description="Helical" evidence="1">
    <location>
        <begin position="165"/>
        <end position="192"/>
    </location>
</feature>
<keyword evidence="1" id="KW-0472">Membrane</keyword>
<feature type="transmembrane region" description="Helical" evidence="1">
    <location>
        <begin position="369"/>
        <end position="389"/>
    </location>
</feature>
<dbReference type="PANTHER" id="PTHR34219:SF3">
    <property type="entry name" value="BLL7967 PROTEIN"/>
    <property type="match status" value="1"/>
</dbReference>
<comment type="caution">
    <text evidence="2">The sequence shown here is derived from an EMBL/GenBank/DDBJ whole genome shotgun (WGS) entry which is preliminary data.</text>
</comment>
<dbReference type="RefSeq" id="WP_109721408.1">
    <property type="nucleotide sequence ID" value="NZ_QEQK01000017.1"/>
</dbReference>
<sequence length="541" mass="58345">MIKLSQERTKHLLSIHGWSGVLLGLLLYAVICTGTVAVFSTEIGDWSNPLATPSETGLPSGINTLVQTLADQVDPAYREEFFLFSSAGGRLMLQFEGHQPASPTPGSSEPAPHYGVLYAIDPNRLQVINRVEGPEAVLDEARHVADALADFFVELHVRLHIPSPWGLFVTGVLGLIMMVAAITGFLVHRHLIRELFTIRRHKDGLLRARDAHVIAGTWTLPFAFVLAFTGSFFSFATSLGLPAMAMVVFEGDQERALAEVFGEPATIEDRDVPVANLDAILNDAEQRTGVRPNFVAGGHWGKAGAEIRVFSPAREGMLTGRSPVYAAESGQFLRDQPVLVGQQPSAGNTVAALMAPLHFGHFAGLASKAAWFALGFAGAYVALTGLLLWTQRRATQPFWQRMTRVVHWVGYGLPLSMAMTPYGTFVAQSKGWPVLSAQWWVFGCGVLLSLFIAGLARSSLHIRRCIVALTGLALLGLPAVRMLTGGPGWAEALSTGRNGIVAGDLVMLCGALACWLLCWFGARPADQRKPVHAASTQEAVV</sequence>
<dbReference type="Pfam" id="PF03929">
    <property type="entry name" value="PepSY_TM"/>
    <property type="match status" value="1"/>
</dbReference>